<keyword evidence="2 9" id="KW-0547">Nucleotide-binding</keyword>
<dbReference type="Proteomes" id="UP000237865">
    <property type="component" value="Unassembled WGS sequence"/>
</dbReference>
<dbReference type="InterPro" id="IPR003593">
    <property type="entry name" value="AAA+_ATPase"/>
</dbReference>
<name>A0A2S5RD30_9MOLU</name>
<dbReference type="SUPFAM" id="SSF47446">
    <property type="entry name" value="Signal peptide-binding domain"/>
    <property type="match status" value="1"/>
</dbReference>
<evidence type="ECO:0000256" key="3">
    <source>
        <dbReference type="ARBA" id="ARBA00022801"/>
    </source>
</evidence>
<dbReference type="SMART" id="SM00962">
    <property type="entry name" value="SRP54"/>
    <property type="match status" value="1"/>
</dbReference>
<comment type="function">
    <text evidence="9">Involved in targeting and insertion of nascent membrane proteins into the cytoplasmic membrane. Binds to the hydrophobic signal sequence of the ribosome-nascent chain (RNC) as it emerges from the ribosomes. The SRP-RNC complex is then targeted to the cytoplasmic membrane where it interacts with the SRP receptor FtsY.</text>
</comment>
<dbReference type="InterPro" id="IPR036891">
    <property type="entry name" value="Signal_recog_part_SRP54_M_sf"/>
</dbReference>
<sequence length="453" mass="50539">MGFGDFLSKRMKRSIEKNIQKSTLTNDNIADTLKEIRLALLEADVNVDVVKELISRIKTKAEGGYIQEGVKAHQQMVKLVHEELIEILGRELAPLDLAKKPTVIMMVGLQGSGKTTTANKLANLVRKKNSKNPLLVGLDIYRPGAIDQLVELGQQSNIPVFEKGKQDPIKTALEAIGYAEKNHHDVVILDTAGRLQIDKNLMDELNELRKQTSPSEILLVVDGMIGQEIINVTNEFNKLLKLTGVVVTKLDGDARGGATLSISYMTKLPIKFIGEGEGVKALAPFYPKRMADRLLGMGDIETLYEKAIENIDERSIQKTMKRMFMGQYDMEDLRNQLAQLAKMDSLGGIMKMLGGQNKVSDEKLADVQRKLVVFSILMDSMTLKERRDPRLLKALTRKNRIIKGSGRNEKEFNELVNNFEKGKKQVMEMTKMMKSGKMPNFPGMGGGKGFGSF</sequence>
<keyword evidence="12" id="KW-1185">Reference proteome</keyword>
<dbReference type="GO" id="GO:0003924">
    <property type="term" value="F:GTPase activity"/>
    <property type="evidence" value="ECO:0007669"/>
    <property type="project" value="UniProtKB-UniRule"/>
</dbReference>
<dbReference type="InterPro" id="IPR013822">
    <property type="entry name" value="Signal_recog_particl_SRP54_hlx"/>
</dbReference>
<dbReference type="NCBIfam" id="TIGR00959">
    <property type="entry name" value="ffh"/>
    <property type="match status" value="1"/>
</dbReference>
<dbReference type="SMART" id="SM00382">
    <property type="entry name" value="AAA"/>
    <property type="match status" value="1"/>
</dbReference>
<comment type="subcellular location">
    <subcellularLocation>
        <location evidence="9">Cytoplasm</location>
    </subcellularLocation>
    <text evidence="9">The SRP-RNC complex is targeted to the cytoplasmic membrane.</text>
</comment>
<keyword evidence="5 9" id="KW-0342">GTP-binding</keyword>
<dbReference type="InterPro" id="IPR027417">
    <property type="entry name" value="P-loop_NTPase"/>
</dbReference>
<dbReference type="PANTHER" id="PTHR11564:SF5">
    <property type="entry name" value="SIGNAL RECOGNITION PARTICLE SUBUNIT SRP54"/>
    <property type="match status" value="1"/>
</dbReference>
<evidence type="ECO:0000256" key="4">
    <source>
        <dbReference type="ARBA" id="ARBA00022884"/>
    </source>
</evidence>
<dbReference type="EC" id="3.6.5.4" evidence="9"/>
<dbReference type="GO" id="GO:0005525">
    <property type="term" value="F:GTP binding"/>
    <property type="evidence" value="ECO:0007669"/>
    <property type="project" value="UniProtKB-UniRule"/>
</dbReference>
<proteinExistence type="inferred from homology"/>
<evidence type="ECO:0000256" key="8">
    <source>
        <dbReference type="ARBA" id="ARBA00048027"/>
    </source>
</evidence>
<evidence type="ECO:0000256" key="1">
    <source>
        <dbReference type="ARBA" id="ARBA00005450"/>
    </source>
</evidence>
<keyword evidence="6 9" id="KW-0733">Signal recognition particle</keyword>
<dbReference type="AlphaFoldDB" id="A0A2S5RD30"/>
<dbReference type="GO" id="GO:0048500">
    <property type="term" value="C:signal recognition particle"/>
    <property type="evidence" value="ECO:0007669"/>
    <property type="project" value="UniProtKB-UniRule"/>
</dbReference>
<evidence type="ECO:0000256" key="5">
    <source>
        <dbReference type="ARBA" id="ARBA00023134"/>
    </source>
</evidence>
<dbReference type="PANTHER" id="PTHR11564">
    <property type="entry name" value="SIGNAL RECOGNITION PARTICLE 54K PROTEIN SRP54"/>
    <property type="match status" value="1"/>
</dbReference>
<evidence type="ECO:0000256" key="2">
    <source>
        <dbReference type="ARBA" id="ARBA00022741"/>
    </source>
</evidence>
<organism evidence="11 12">
    <name type="scientific">Williamsoniiplasma lucivorax</name>
    <dbReference type="NCBI Taxonomy" id="209274"/>
    <lineage>
        <taxon>Bacteria</taxon>
        <taxon>Bacillati</taxon>
        <taxon>Mycoplasmatota</taxon>
        <taxon>Mollicutes</taxon>
        <taxon>Entomoplasmatales</taxon>
        <taxon>Williamsoniiplasma</taxon>
    </lineage>
</organism>
<keyword evidence="9" id="KW-0963">Cytoplasm</keyword>
<dbReference type="EMBL" id="PHNE01000004">
    <property type="protein sequence ID" value="PPE05249.1"/>
    <property type="molecule type" value="Genomic_DNA"/>
</dbReference>
<evidence type="ECO:0000313" key="11">
    <source>
        <dbReference type="EMBL" id="PPE05249.1"/>
    </source>
</evidence>
<dbReference type="RefSeq" id="WP_028126454.1">
    <property type="nucleotide sequence ID" value="NZ_PHNE01000004.1"/>
</dbReference>
<comment type="catalytic activity">
    <reaction evidence="8 9">
        <text>GTP + H2O = GDP + phosphate + H(+)</text>
        <dbReference type="Rhea" id="RHEA:19669"/>
        <dbReference type="ChEBI" id="CHEBI:15377"/>
        <dbReference type="ChEBI" id="CHEBI:15378"/>
        <dbReference type="ChEBI" id="CHEBI:37565"/>
        <dbReference type="ChEBI" id="CHEBI:43474"/>
        <dbReference type="ChEBI" id="CHEBI:58189"/>
        <dbReference type="EC" id="3.6.5.4"/>
    </reaction>
</comment>
<comment type="subunit">
    <text evidence="9">Part of the signal recognition particle protein translocation system, which is composed of SRP and FtsY.</text>
</comment>
<dbReference type="SUPFAM" id="SSF52540">
    <property type="entry name" value="P-loop containing nucleoside triphosphate hydrolases"/>
    <property type="match status" value="1"/>
</dbReference>
<dbReference type="Pfam" id="PF02881">
    <property type="entry name" value="SRP54_N"/>
    <property type="match status" value="1"/>
</dbReference>
<evidence type="ECO:0000256" key="7">
    <source>
        <dbReference type="ARBA" id="ARBA00023274"/>
    </source>
</evidence>
<dbReference type="SMART" id="SM00963">
    <property type="entry name" value="SRP54_N"/>
    <property type="match status" value="1"/>
</dbReference>
<dbReference type="InterPro" id="IPR004780">
    <property type="entry name" value="SRP"/>
</dbReference>
<accession>A0A2S5RD30</accession>
<reference evidence="11 12" key="1">
    <citation type="submission" date="2017-11" db="EMBL/GenBank/DDBJ databases">
        <title>Genome sequence of Entomoplasma lucivorax PIPN-2 (ATCC 49196).</title>
        <authorList>
            <person name="Lo W.-S."/>
            <person name="Gasparich G.E."/>
            <person name="Kuo C.-H."/>
        </authorList>
    </citation>
    <scope>NUCLEOTIDE SEQUENCE [LARGE SCALE GENOMIC DNA]</scope>
    <source>
        <strain evidence="11 12">PIPN-2</strain>
    </source>
</reference>
<evidence type="ECO:0000256" key="9">
    <source>
        <dbReference type="HAMAP-Rule" id="MF_00306"/>
    </source>
</evidence>
<dbReference type="Pfam" id="PF02978">
    <property type="entry name" value="SRP_SPB"/>
    <property type="match status" value="1"/>
</dbReference>
<dbReference type="InterPro" id="IPR042101">
    <property type="entry name" value="SRP54_N_sf"/>
</dbReference>
<dbReference type="InterPro" id="IPR000897">
    <property type="entry name" value="SRP54_GTPase_dom"/>
</dbReference>
<keyword evidence="7 9" id="KW-0687">Ribonucleoprotein</keyword>
<comment type="similarity">
    <text evidence="1 9">Belongs to the GTP-binding SRP family. SRP54 subfamily.</text>
</comment>
<feature type="domain" description="SRP54-type proteins GTP-binding" evidence="10">
    <location>
        <begin position="269"/>
        <end position="282"/>
    </location>
</feature>
<dbReference type="InterPro" id="IPR022941">
    <property type="entry name" value="SRP54"/>
</dbReference>
<protein>
    <recommendedName>
        <fullName evidence="9">Signal recognition particle protein</fullName>
        <ecNumber evidence="9">3.6.5.4</ecNumber>
    </recommendedName>
    <alternativeName>
        <fullName evidence="9">Fifty-four homolog</fullName>
    </alternativeName>
</protein>
<dbReference type="Gene3D" id="1.20.120.140">
    <property type="entry name" value="Signal recognition particle SRP54, nucleotide-binding domain"/>
    <property type="match status" value="1"/>
</dbReference>
<evidence type="ECO:0000256" key="6">
    <source>
        <dbReference type="ARBA" id="ARBA00023135"/>
    </source>
</evidence>
<comment type="domain">
    <text evidence="9">Composed of three domains: the N-terminal N domain, which is responsible for interactions with the ribosome, the central G domain, which binds GTP, and the C-terminal M domain, which binds the RNA and the signal sequence of the RNC.</text>
</comment>
<dbReference type="Gene3D" id="3.40.50.300">
    <property type="entry name" value="P-loop containing nucleotide triphosphate hydrolases"/>
    <property type="match status" value="1"/>
</dbReference>
<evidence type="ECO:0000313" key="12">
    <source>
        <dbReference type="Proteomes" id="UP000237865"/>
    </source>
</evidence>
<dbReference type="Pfam" id="PF00448">
    <property type="entry name" value="SRP54"/>
    <property type="match status" value="1"/>
</dbReference>
<comment type="caution">
    <text evidence="11">The sequence shown here is derived from an EMBL/GenBank/DDBJ whole genome shotgun (WGS) entry which is preliminary data.</text>
</comment>
<feature type="binding site" evidence="9">
    <location>
        <begin position="108"/>
        <end position="115"/>
    </location>
    <ligand>
        <name>GTP</name>
        <dbReference type="ChEBI" id="CHEBI:37565"/>
    </ligand>
</feature>
<keyword evidence="4 9" id="KW-0694">RNA-binding</keyword>
<dbReference type="Gene3D" id="1.10.260.30">
    <property type="entry name" value="Signal recognition particle, SRP54 subunit, M-domain"/>
    <property type="match status" value="1"/>
</dbReference>
<dbReference type="GO" id="GO:0006614">
    <property type="term" value="P:SRP-dependent cotranslational protein targeting to membrane"/>
    <property type="evidence" value="ECO:0007669"/>
    <property type="project" value="InterPro"/>
</dbReference>
<dbReference type="CDD" id="cd18539">
    <property type="entry name" value="SRP_G"/>
    <property type="match status" value="1"/>
</dbReference>
<dbReference type="HAMAP" id="MF_00306">
    <property type="entry name" value="SRP54"/>
    <property type="match status" value="1"/>
</dbReference>
<evidence type="ECO:0000259" key="10">
    <source>
        <dbReference type="PROSITE" id="PS00300"/>
    </source>
</evidence>
<feature type="binding site" evidence="9">
    <location>
        <begin position="190"/>
        <end position="194"/>
    </location>
    <ligand>
        <name>GTP</name>
        <dbReference type="ChEBI" id="CHEBI:37565"/>
    </ligand>
</feature>
<dbReference type="PROSITE" id="PS00300">
    <property type="entry name" value="SRP54"/>
    <property type="match status" value="1"/>
</dbReference>
<keyword evidence="3 9" id="KW-0378">Hydrolase</keyword>
<dbReference type="STRING" id="1399797.GCA_000518285_00395"/>
<dbReference type="GO" id="GO:0008312">
    <property type="term" value="F:7S RNA binding"/>
    <property type="evidence" value="ECO:0007669"/>
    <property type="project" value="InterPro"/>
</dbReference>
<dbReference type="InterPro" id="IPR004125">
    <property type="entry name" value="Signal_recog_particle_SRP54_M"/>
</dbReference>
<gene>
    <name evidence="9 11" type="primary">ffh</name>
    <name evidence="11" type="ORF">ELUCI_v1c07850</name>
</gene>
<feature type="binding site" evidence="9">
    <location>
        <begin position="248"/>
        <end position="251"/>
    </location>
    <ligand>
        <name>GTP</name>
        <dbReference type="ChEBI" id="CHEBI:37565"/>
    </ligand>
</feature>